<reference evidence="2 3" key="1">
    <citation type="journal article" date="2014" name="Int. J. Syst. Evol. Microbiol.">
        <title>Complete genome sequence of Corynebacterium casei LMG S-19264T (=DSM 44701T), isolated from a smear-ripened cheese.</title>
        <authorList>
            <consortium name="US DOE Joint Genome Institute (JGI-PGF)"/>
            <person name="Walter F."/>
            <person name="Albersmeier A."/>
            <person name="Kalinowski J."/>
            <person name="Ruckert C."/>
        </authorList>
    </citation>
    <scope>NUCLEOTIDE SEQUENCE [LARGE SCALE GENOMIC DNA]</scope>
    <source>
        <strain evidence="2 3">KCTC 12866</strain>
    </source>
</reference>
<gene>
    <name evidence="2" type="ORF">GCM10007390_39080</name>
</gene>
<name>A0A8J3DC19_9BACT</name>
<dbReference type="PROSITE" id="PS50933">
    <property type="entry name" value="CHRD"/>
    <property type="match status" value="2"/>
</dbReference>
<dbReference type="RefSeq" id="WP_189566363.1">
    <property type="nucleotide sequence ID" value="NZ_BMXF01000004.1"/>
</dbReference>
<evidence type="ECO:0000259" key="1">
    <source>
        <dbReference type="PROSITE" id="PS50933"/>
    </source>
</evidence>
<sequence length="282" mass="31496">MKPISKYFLPLLLFTFLNGCKDHELGEDNMTKQNGLAISAEQAGFYSNPTASKGTMDMSYNKNTKKLEYTITYENLPSPLYNANIRIAPRGQSGPIFHSFTGQALVDLSKSGTTTGYLDIPAEREEELLNGLFYVYLNTEPNFRIAIRGQIEFYNLDRNVVKRGIVLTSQQEVPSLNTGAKGSADVLYNKNTKLLSYFISWENLAELPTGAHIHGVADRGMNAIVQHSFIDLIPKDRSGSFSNSVVVDGVKIKEAELLNGKYYFNIHNSIYPTGEIRGQIEF</sequence>
<feature type="domain" description="CHRD" evidence="1">
    <location>
        <begin position="30"/>
        <end position="156"/>
    </location>
</feature>
<dbReference type="AlphaFoldDB" id="A0A8J3DC19"/>
<feature type="domain" description="CHRD" evidence="1">
    <location>
        <begin position="159"/>
        <end position="282"/>
    </location>
</feature>
<keyword evidence="3" id="KW-1185">Reference proteome</keyword>
<dbReference type="Proteomes" id="UP000598271">
    <property type="component" value="Unassembled WGS sequence"/>
</dbReference>
<evidence type="ECO:0000313" key="2">
    <source>
        <dbReference type="EMBL" id="GHB80753.1"/>
    </source>
</evidence>
<dbReference type="EMBL" id="BMXF01000004">
    <property type="protein sequence ID" value="GHB80753.1"/>
    <property type="molecule type" value="Genomic_DNA"/>
</dbReference>
<dbReference type="InterPro" id="IPR010895">
    <property type="entry name" value="CHRD"/>
</dbReference>
<dbReference type="SMART" id="SM00754">
    <property type="entry name" value="CHRD"/>
    <property type="match status" value="2"/>
</dbReference>
<evidence type="ECO:0000313" key="3">
    <source>
        <dbReference type="Proteomes" id="UP000598271"/>
    </source>
</evidence>
<organism evidence="2 3">
    <name type="scientific">Persicitalea jodogahamensis</name>
    <dbReference type="NCBI Taxonomy" id="402147"/>
    <lineage>
        <taxon>Bacteria</taxon>
        <taxon>Pseudomonadati</taxon>
        <taxon>Bacteroidota</taxon>
        <taxon>Cytophagia</taxon>
        <taxon>Cytophagales</taxon>
        <taxon>Spirosomataceae</taxon>
        <taxon>Persicitalea</taxon>
    </lineage>
</organism>
<accession>A0A8J3DC19</accession>
<proteinExistence type="predicted"/>
<comment type="caution">
    <text evidence="2">The sequence shown here is derived from an EMBL/GenBank/DDBJ whole genome shotgun (WGS) entry which is preliminary data.</text>
</comment>
<protein>
    <recommendedName>
        <fullName evidence="1">CHRD domain-containing protein</fullName>
    </recommendedName>
</protein>
<dbReference type="Pfam" id="PF07452">
    <property type="entry name" value="CHRD"/>
    <property type="match status" value="2"/>
</dbReference>